<evidence type="ECO:0000313" key="9">
    <source>
        <dbReference type="Proteomes" id="UP000226192"/>
    </source>
</evidence>
<dbReference type="SUPFAM" id="SSF53335">
    <property type="entry name" value="S-adenosyl-L-methionine-dependent methyltransferases"/>
    <property type="match status" value="1"/>
</dbReference>
<dbReference type="InterPro" id="IPR029063">
    <property type="entry name" value="SAM-dependent_MTases_sf"/>
</dbReference>
<comment type="similarity">
    <text evidence="2">Belongs to the methyltransferase superfamily. L-isoaspartyl/D-aspartyl protein methyltransferase family.</text>
</comment>
<gene>
    <name evidence="8" type="ORF">CDD81_3188</name>
</gene>
<dbReference type="EMBL" id="NJET01000205">
    <property type="protein sequence ID" value="PHH59458.1"/>
    <property type="molecule type" value="Genomic_DNA"/>
</dbReference>
<evidence type="ECO:0000256" key="3">
    <source>
        <dbReference type="ARBA" id="ARBA00011890"/>
    </source>
</evidence>
<dbReference type="GO" id="GO:0005737">
    <property type="term" value="C:cytoplasm"/>
    <property type="evidence" value="ECO:0007669"/>
    <property type="project" value="UniProtKB-SubCell"/>
</dbReference>
<evidence type="ECO:0000256" key="2">
    <source>
        <dbReference type="ARBA" id="ARBA00005369"/>
    </source>
</evidence>
<evidence type="ECO:0000256" key="6">
    <source>
        <dbReference type="ARBA" id="ARBA00022679"/>
    </source>
</evidence>
<evidence type="ECO:0000256" key="1">
    <source>
        <dbReference type="ARBA" id="ARBA00004496"/>
    </source>
</evidence>
<protein>
    <recommendedName>
        <fullName evidence="3">protein-L-isoaspartate(D-aspartate) O-methyltransferase</fullName>
        <ecNumber evidence="3">2.1.1.77</ecNumber>
    </recommendedName>
</protein>
<dbReference type="PANTHER" id="PTHR11579:SF0">
    <property type="entry name" value="PROTEIN-L-ISOASPARTATE(D-ASPARTATE) O-METHYLTRANSFERASE"/>
    <property type="match status" value="1"/>
</dbReference>
<evidence type="ECO:0000256" key="4">
    <source>
        <dbReference type="ARBA" id="ARBA00022490"/>
    </source>
</evidence>
<evidence type="ECO:0000313" key="8">
    <source>
        <dbReference type="EMBL" id="PHH59458.1"/>
    </source>
</evidence>
<evidence type="ECO:0000256" key="7">
    <source>
        <dbReference type="ARBA" id="ARBA00022691"/>
    </source>
</evidence>
<organism evidence="8 9">
    <name type="scientific">Ophiocordyceps australis</name>
    <dbReference type="NCBI Taxonomy" id="1399860"/>
    <lineage>
        <taxon>Eukaryota</taxon>
        <taxon>Fungi</taxon>
        <taxon>Dikarya</taxon>
        <taxon>Ascomycota</taxon>
        <taxon>Pezizomycotina</taxon>
        <taxon>Sordariomycetes</taxon>
        <taxon>Hypocreomycetidae</taxon>
        <taxon>Hypocreales</taxon>
        <taxon>Ophiocordycipitaceae</taxon>
        <taxon>Ophiocordyceps</taxon>
    </lineage>
</organism>
<dbReference type="NCBIfam" id="TIGR00080">
    <property type="entry name" value="pimt"/>
    <property type="match status" value="1"/>
</dbReference>
<keyword evidence="5" id="KW-0489">Methyltransferase</keyword>
<dbReference type="OrthoDB" id="73890at2759"/>
<dbReference type="AlphaFoldDB" id="A0A2C5XE96"/>
<dbReference type="Proteomes" id="UP000226192">
    <property type="component" value="Unassembled WGS sequence"/>
</dbReference>
<keyword evidence="6" id="KW-0808">Transferase</keyword>
<proteinExistence type="inferred from homology"/>
<dbReference type="CDD" id="cd02440">
    <property type="entry name" value="AdoMet_MTases"/>
    <property type="match status" value="1"/>
</dbReference>
<dbReference type="Gene3D" id="3.40.50.150">
    <property type="entry name" value="Vaccinia Virus protein VP39"/>
    <property type="match status" value="1"/>
</dbReference>
<keyword evidence="9" id="KW-1185">Reference proteome</keyword>
<reference evidence="8 9" key="1">
    <citation type="submission" date="2017-06" db="EMBL/GenBank/DDBJ databases">
        <title>Ant-infecting Ophiocordyceps genomes reveal a high diversity of potential behavioral manipulation genes and a possible major role for enterotoxins.</title>
        <authorList>
            <person name="De Bekker C."/>
            <person name="Evans H.C."/>
            <person name="Brachmann A."/>
            <person name="Hughes D.P."/>
        </authorList>
    </citation>
    <scope>NUCLEOTIDE SEQUENCE [LARGE SCALE GENOMIC DNA]</scope>
    <source>
        <strain evidence="8 9">Map64</strain>
    </source>
</reference>
<dbReference type="EC" id="2.1.1.77" evidence="3"/>
<evidence type="ECO:0000256" key="5">
    <source>
        <dbReference type="ARBA" id="ARBA00022603"/>
    </source>
</evidence>
<sequence length="215" mass="23290">MWRHGLITQPRVRAAFEAVDRAHYAPSALRAYEDAPQSIGHGATISAPHMHAAAAEHLVGFLLPDGAARVLDVGSGSGYLTHVLAELVGSGGRVVGLEHIDALRDLGEANMRRSDRGRELLDKGSVEFVLGDGRMGWEEQGGKWDVIHVGAAAKEVHPQLLAQLKAPGCIFIPVDDDEDGTSQHIWRIEQDKEGKLSKKQLFGVRYVPLTDAPNT</sequence>
<dbReference type="GO" id="GO:0004719">
    <property type="term" value="F:protein-L-isoaspartate (D-aspartate) O-methyltransferase activity"/>
    <property type="evidence" value="ECO:0007669"/>
    <property type="project" value="UniProtKB-EC"/>
</dbReference>
<keyword evidence="4" id="KW-0963">Cytoplasm</keyword>
<dbReference type="STRING" id="1399860.A0A2C5XE96"/>
<comment type="subcellular location">
    <subcellularLocation>
        <location evidence="1">Cytoplasm</location>
    </subcellularLocation>
</comment>
<dbReference type="PANTHER" id="PTHR11579">
    <property type="entry name" value="PROTEIN-L-ISOASPARTATE O-METHYLTRANSFERASE"/>
    <property type="match status" value="1"/>
</dbReference>
<comment type="caution">
    <text evidence="8">The sequence shown here is derived from an EMBL/GenBank/DDBJ whole genome shotgun (WGS) entry which is preliminary data.</text>
</comment>
<dbReference type="GO" id="GO:0032259">
    <property type="term" value="P:methylation"/>
    <property type="evidence" value="ECO:0007669"/>
    <property type="project" value="UniProtKB-KW"/>
</dbReference>
<accession>A0A2C5XE96</accession>
<dbReference type="Pfam" id="PF01135">
    <property type="entry name" value="PCMT"/>
    <property type="match status" value="1"/>
</dbReference>
<name>A0A2C5XE96_9HYPO</name>
<dbReference type="InterPro" id="IPR000682">
    <property type="entry name" value="PCMT"/>
</dbReference>
<keyword evidence="7" id="KW-0949">S-adenosyl-L-methionine</keyword>